<feature type="transmembrane region" description="Helical" evidence="10">
    <location>
        <begin position="288"/>
        <end position="311"/>
    </location>
</feature>
<evidence type="ECO:0000256" key="10">
    <source>
        <dbReference type="SAM" id="Phobius"/>
    </source>
</evidence>
<name>A0A0L6JWB7_9FIRM</name>
<dbReference type="GO" id="GO:0005886">
    <property type="term" value="C:plasma membrane"/>
    <property type="evidence" value="ECO:0007669"/>
    <property type="project" value="UniProtKB-SubCell"/>
</dbReference>
<evidence type="ECO:0000313" key="13">
    <source>
        <dbReference type="EMBL" id="KNY29702.1"/>
    </source>
</evidence>
<keyword evidence="4 10" id="KW-0812">Transmembrane</keyword>
<accession>A0A0L6JWB7</accession>
<comment type="subcellular location">
    <subcellularLocation>
        <location evidence="1">Cell membrane</location>
        <topology evidence="1">Multi-pass membrane protein</topology>
    </subcellularLocation>
</comment>
<organism evidence="13 14">
    <name type="scientific">Pseudobacteroides cellulosolvens ATCC 35603 = DSM 2933</name>
    <dbReference type="NCBI Taxonomy" id="398512"/>
    <lineage>
        <taxon>Bacteria</taxon>
        <taxon>Bacillati</taxon>
        <taxon>Bacillota</taxon>
        <taxon>Clostridia</taxon>
        <taxon>Eubacteriales</taxon>
        <taxon>Oscillospiraceae</taxon>
        <taxon>Pseudobacteroides</taxon>
    </lineage>
</organism>
<dbReference type="PANTHER" id="PTHR43531">
    <property type="entry name" value="PROTEIN ICFG"/>
    <property type="match status" value="1"/>
</dbReference>
<dbReference type="CDD" id="cd12912">
    <property type="entry name" value="PDC2_MCP_like"/>
    <property type="match status" value="1"/>
</dbReference>
<protein>
    <submittedName>
        <fullName evidence="13">Methyl-accepting chemotaxis sensory transducer with Cache sensor</fullName>
    </submittedName>
</protein>
<evidence type="ECO:0000256" key="8">
    <source>
        <dbReference type="PROSITE-ProRule" id="PRU00284"/>
    </source>
</evidence>
<feature type="transmembrane region" description="Helical" evidence="10">
    <location>
        <begin position="12"/>
        <end position="33"/>
    </location>
</feature>
<dbReference type="Gene3D" id="1.10.287.950">
    <property type="entry name" value="Methyl-accepting chemotaxis protein"/>
    <property type="match status" value="1"/>
</dbReference>
<dbReference type="InterPro" id="IPR051310">
    <property type="entry name" value="MCP_chemotaxis"/>
</dbReference>
<dbReference type="Gene3D" id="1.10.8.500">
    <property type="entry name" value="HAMP domain in histidine kinase"/>
    <property type="match status" value="1"/>
</dbReference>
<dbReference type="Pfam" id="PF00015">
    <property type="entry name" value="MCPsignal"/>
    <property type="match status" value="1"/>
</dbReference>
<dbReference type="SUPFAM" id="SSF103190">
    <property type="entry name" value="Sensory domain-like"/>
    <property type="match status" value="1"/>
</dbReference>
<dbReference type="CDD" id="cd11386">
    <property type="entry name" value="MCP_signal"/>
    <property type="match status" value="1"/>
</dbReference>
<dbReference type="CDD" id="cd06225">
    <property type="entry name" value="HAMP"/>
    <property type="match status" value="1"/>
</dbReference>
<dbReference type="FunFam" id="1.10.287.950:FF:000001">
    <property type="entry name" value="Methyl-accepting chemotaxis sensory transducer"/>
    <property type="match status" value="1"/>
</dbReference>
<evidence type="ECO:0000256" key="2">
    <source>
        <dbReference type="ARBA" id="ARBA00022475"/>
    </source>
</evidence>
<feature type="domain" description="Methyl-accepting transducer" evidence="11">
    <location>
        <begin position="631"/>
        <end position="860"/>
    </location>
</feature>
<dbReference type="Gene3D" id="1.20.120.1530">
    <property type="match status" value="2"/>
</dbReference>
<proteinExistence type="inferred from homology"/>
<dbReference type="Proteomes" id="UP000036923">
    <property type="component" value="Unassembled WGS sequence"/>
</dbReference>
<dbReference type="InterPro" id="IPR003660">
    <property type="entry name" value="HAMP_dom"/>
</dbReference>
<dbReference type="InterPro" id="IPR029151">
    <property type="entry name" value="Sensor-like_sf"/>
</dbReference>
<dbReference type="Gene3D" id="3.30.450.20">
    <property type="entry name" value="PAS domain"/>
    <property type="match status" value="1"/>
</dbReference>
<keyword evidence="2" id="KW-1003">Cell membrane</keyword>
<dbReference type="InterPro" id="IPR033479">
    <property type="entry name" value="dCache_1"/>
</dbReference>
<dbReference type="GO" id="GO:0004888">
    <property type="term" value="F:transmembrane signaling receptor activity"/>
    <property type="evidence" value="ECO:0007669"/>
    <property type="project" value="TreeGrafter"/>
</dbReference>
<dbReference type="SUPFAM" id="SSF58104">
    <property type="entry name" value="Methyl-accepting chemotaxis protein (MCP) signaling domain"/>
    <property type="match status" value="1"/>
</dbReference>
<dbReference type="Pfam" id="PF18947">
    <property type="entry name" value="HAMP_2"/>
    <property type="match status" value="2"/>
</dbReference>
<feature type="coiled-coil region" evidence="9">
    <location>
        <begin position="523"/>
        <end position="550"/>
    </location>
</feature>
<keyword evidence="9" id="KW-0175">Coiled coil</keyword>
<sequence>MSFIRNMKIGTKITLAVTSIMLFAFIIIGIVSYSSSSKSIYEALESNLKSRALDGAEIVASEVKAMVRDVDGVIYDPEIQSMNWAEQKSILMDTAKRKGFLRMGVTDLTGKSNFTDGSTPDLSNADYIKKAFQGSTIITDPIISQIDNKMVIIISVPIKDMNGEIVGVLVATHENSVFSKIISRIKVGNAGYSFAINKKGTTIAHPKNELVVKQDNIFENAKNDKNLEPLAEIERKMVNGEKGFGEYSYGGVHKLLAYAPIPNSECSIGLTVPEDEFYAGLYDLRTKVIVITIIFILLGIAASMLISWLIVTKPIRKLINISDRLSVGDTEISIDSVSNDEIGTLMASFSNIINNTREQSNNARRIAEGNLDIVINERSEKDILAASMKQVVHTLKDLINETSILSKAASQGELSVRGDISKLQGGYAEIVNGINNTLDAVIEPINEASTILGNMVVNDYSVEMTGKYQGMLKEFSDKINLVKSRLLSVQDIAVRVSKGDISRLDEFTKIGKRSDNDKLIPSFTEMMKTIQDLMNEVERITNAASEGNLEIRGDISKFEGGYKTIIGGVNNTLNAISDPLNSALTVLAKMAQNDYTNDISGNYKGSFKELVSAINYVQLTLNHVLNEINDAAKQVASGSRQVSDSAQTLSQGSTEQASSIEELTASLEEISAQTKENAASANQANELALDVKGNAIQGNTQMKEMVQAMDDINEASSNISKIIKVIDEIAFQTNILALNAAVEAARAGQHGKGFAVVAEEVRNLAGRSANAAKETTVLIEGTIKKVENGTKIANDTADALNDIVEGVSKAAELVGQIAKASNEQATGITQINMGITQVSQVTQVNSATSEESAAASEELSSQADLLKEMVGKFKLNKMSSRNSHIDYPSTETLEIKDNISEKN</sequence>
<dbReference type="OrthoDB" id="597657at2"/>
<dbReference type="SMART" id="SM00304">
    <property type="entry name" value="HAMP"/>
    <property type="match status" value="3"/>
</dbReference>
<evidence type="ECO:0000256" key="5">
    <source>
        <dbReference type="ARBA" id="ARBA00022989"/>
    </source>
</evidence>
<evidence type="ECO:0000256" key="7">
    <source>
        <dbReference type="ARBA" id="ARBA00029447"/>
    </source>
</evidence>
<keyword evidence="3" id="KW-0488">Methylation</keyword>
<keyword evidence="8" id="KW-0807">Transducer</keyword>
<dbReference type="RefSeq" id="WP_050753792.1">
    <property type="nucleotide sequence ID" value="NZ_JQKC01000001.1"/>
</dbReference>
<dbReference type="EMBL" id="LGTC01000001">
    <property type="protein sequence ID" value="KNY29702.1"/>
    <property type="molecule type" value="Genomic_DNA"/>
</dbReference>
<dbReference type="SMART" id="SM00283">
    <property type="entry name" value="MA"/>
    <property type="match status" value="1"/>
</dbReference>
<dbReference type="GO" id="GO:0007165">
    <property type="term" value="P:signal transduction"/>
    <property type="evidence" value="ECO:0007669"/>
    <property type="project" value="UniProtKB-KW"/>
</dbReference>
<evidence type="ECO:0000259" key="12">
    <source>
        <dbReference type="PROSITE" id="PS50885"/>
    </source>
</evidence>
<dbReference type="CDD" id="cd12914">
    <property type="entry name" value="PDC1_DGC_like"/>
    <property type="match status" value="1"/>
</dbReference>
<dbReference type="GO" id="GO:0006935">
    <property type="term" value="P:chemotaxis"/>
    <property type="evidence" value="ECO:0007669"/>
    <property type="project" value="TreeGrafter"/>
</dbReference>
<keyword evidence="6 10" id="KW-0472">Membrane</keyword>
<dbReference type="PROSITE" id="PS50885">
    <property type="entry name" value="HAMP"/>
    <property type="match status" value="2"/>
</dbReference>
<dbReference type="Pfam" id="PF02743">
    <property type="entry name" value="dCache_1"/>
    <property type="match status" value="1"/>
</dbReference>
<evidence type="ECO:0000259" key="11">
    <source>
        <dbReference type="PROSITE" id="PS50111"/>
    </source>
</evidence>
<dbReference type="InterPro" id="IPR004089">
    <property type="entry name" value="MCPsignal_dom"/>
</dbReference>
<feature type="domain" description="HAMP" evidence="12">
    <location>
        <begin position="309"/>
        <end position="361"/>
    </location>
</feature>
<comment type="caution">
    <text evidence="13">The sequence shown here is derived from an EMBL/GenBank/DDBJ whole genome shotgun (WGS) entry which is preliminary data.</text>
</comment>
<dbReference type="Pfam" id="PF00672">
    <property type="entry name" value="HAMP"/>
    <property type="match status" value="1"/>
</dbReference>
<gene>
    <name evidence="13" type="ORF">Bccel_4976</name>
</gene>
<dbReference type="PANTHER" id="PTHR43531:SF14">
    <property type="entry name" value="METHYL-ACCEPTING CHEMOTAXIS PROTEIN I-RELATED"/>
    <property type="match status" value="1"/>
</dbReference>
<comment type="similarity">
    <text evidence="7">Belongs to the methyl-accepting chemotaxis (MCP) protein family.</text>
</comment>
<dbReference type="PATRIC" id="fig|398512.5.peg.5217"/>
<evidence type="ECO:0000256" key="3">
    <source>
        <dbReference type="ARBA" id="ARBA00022481"/>
    </source>
</evidence>
<evidence type="ECO:0000256" key="6">
    <source>
        <dbReference type="ARBA" id="ARBA00023136"/>
    </source>
</evidence>
<reference evidence="14" key="1">
    <citation type="submission" date="2015-07" db="EMBL/GenBank/DDBJ databases">
        <title>Near-Complete Genome Sequence of the Cellulolytic Bacterium Bacteroides (Pseudobacteroides) cellulosolvens ATCC 35603.</title>
        <authorList>
            <person name="Dassa B."/>
            <person name="Utturkar S.M."/>
            <person name="Klingeman D.M."/>
            <person name="Hurt R.A."/>
            <person name="Keller M."/>
            <person name="Xu J."/>
            <person name="Reddy Y.H.K."/>
            <person name="Borovok I."/>
            <person name="Grinberg I.R."/>
            <person name="Lamed R."/>
            <person name="Zhivin O."/>
            <person name="Bayer E.A."/>
            <person name="Brown S.D."/>
        </authorList>
    </citation>
    <scope>NUCLEOTIDE SEQUENCE [LARGE SCALE GENOMIC DNA]</scope>
    <source>
        <strain evidence="14">DSM 2933</strain>
    </source>
</reference>
<dbReference type="AlphaFoldDB" id="A0A0L6JWB7"/>
<evidence type="ECO:0000256" key="4">
    <source>
        <dbReference type="ARBA" id="ARBA00022692"/>
    </source>
</evidence>
<keyword evidence="5 10" id="KW-1133">Transmembrane helix</keyword>
<evidence type="ECO:0000256" key="1">
    <source>
        <dbReference type="ARBA" id="ARBA00004651"/>
    </source>
</evidence>
<dbReference type="STRING" id="398512.Bccel_4976"/>
<dbReference type="SUPFAM" id="SSF158472">
    <property type="entry name" value="HAMP domain-like"/>
    <property type="match status" value="1"/>
</dbReference>
<feature type="domain" description="HAMP" evidence="12">
    <location>
        <begin position="574"/>
        <end position="626"/>
    </location>
</feature>
<keyword evidence="14" id="KW-1185">Reference proteome</keyword>
<dbReference type="eggNOG" id="COG0840">
    <property type="taxonomic scope" value="Bacteria"/>
</dbReference>
<evidence type="ECO:0000313" key="14">
    <source>
        <dbReference type="Proteomes" id="UP000036923"/>
    </source>
</evidence>
<evidence type="ECO:0000256" key="9">
    <source>
        <dbReference type="SAM" id="Coils"/>
    </source>
</evidence>
<dbReference type="PROSITE" id="PS50111">
    <property type="entry name" value="CHEMOTAXIS_TRANSDUC_2"/>
    <property type="match status" value="1"/>
</dbReference>